<comment type="caution">
    <text evidence="9">The sequence shown here is derived from an EMBL/GenBank/DDBJ whole genome shotgun (WGS) entry which is preliminary data.</text>
</comment>
<dbReference type="Pfam" id="PF04647">
    <property type="entry name" value="AgrB"/>
    <property type="match status" value="1"/>
</dbReference>
<evidence type="ECO:0000256" key="5">
    <source>
        <dbReference type="ARBA" id="ARBA00022801"/>
    </source>
</evidence>
<feature type="transmembrane region" description="Helical" evidence="8">
    <location>
        <begin position="170"/>
        <end position="194"/>
    </location>
</feature>
<protein>
    <recommendedName>
        <fullName evidence="11">Accessory regulator AgrB</fullName>
    </recommendedName>
</protein>
<evidence type="ECO:0000256" key="4">
    <source>
        <dbReference type="ARBA" id="ARBA00022692"/>
    </source>
</evidence>
<dbReference type="Proteomes" id="UP001056693">
    <property type="component" value="Unassembled WGS sequence"/>
</dbReference>
<proteinExistence type="predicted"/>
<evidence type="ECO:0000256" key="2">
    <source>
        <dbReference type="ARBA" id="ARBA00022654"/>
    </source>
</evidence>
<reference evidence="9 10" key="1">
    <citation type="submission" date="2019-03" db="EMBL/GenBank/DDBJ databases">
        <authorList>
            <person name="Molinero N."/>
            <person name="Sanchez B."/>
            <person name="Walker A."/>
            <person name="Duncan S."/>
            <person name="Delgado S."/>
            <person name="Margolles A."/>
        </authorList>
    </citation>
    <scope>NUCLEOTIDE SEQUENCE [LARGE SCALE GENOMIC DNA]</scope>
    <source>
        <strain evidence="9 10">IPLA60002</strain>
    </source>
</reference>
<dbReference type="InterPro" id="IPR006741">
    <property type="entry name" value="AgrB"/>
</dbReference>
<accession>A0ABT0NLY5</accession>
<evidence type="ECO:0000256" key="7">
    <source>
        <dbReference type="ARBA" id="ARBA00023136"/>
    </source>
</evidence>
<sequence length="196" mass="22319">MLNYLSRSITDFLLLKETIKTEEKEIYIYGVQLIISSIINFLICIITSLLFGELLNGLIFFVAFSSLRKFTGGFHSRSFLICNIVFTMIVVVALISNMLIGAIFAGTPMIVLLIILTMLCLILFSPVYNKNKVLTDNERKKFRIISIIVYSIHTLIYFGALIIFDIELTIIPICDLLVAIMIIWGMINNIFIFISK</sequence>
<name>A0ABT0NLY5_9FIRM</name>
<evidence type="ECO:0008006" key="11">
    <source>
        <dbReference type="Google" id="ProtNLM"/>
    </source>
</evidence>
<evidence type="ECO:0000256" key="8">
    <source>
        <dbReference type="SAM" id="Phobius"/>
    </source>
</evidence>
<evidence type="ECO:0000256" key="6">
    <source>
        <dbReference type="ARBA" id="ARBA00022989"/>
    </source>
</evidence>
<keyword evidence="2" id="KW-0673">Quorum sensing</keyword>
<feature type="transmembrane region" description="Helical" evidence="8">
    <location>
        <begin position="144"/>
        <end position="164"/>
    </location>
</feature>
<dbReference type="SMART" id="SM00793">
    <property type="entry name" value="AgrB"/>
    <property type="match status" value="1"/>
</dbReference>
<organism evidence="9 10">
    <name type="scientific">Ruminococcus bromii</name>
    <dbReference type="NCBI Taxonomy" id="40518"/>
    <lineage>
        <taxon>Bacteria</taxon>
        <taxon>Bacillati</taxon>
        <taxon>Bacillota</taxon>
        <taxon>Clostridia</taxon>
        <taxon>Eubacteriales</taxon>
        <taxon>Oscillospiraceae</taxon>
        <taxon>Ruminococcus</taxon>
    </lineage>
</organism>
<keyword evidence="7 8" id="KW-0472">Membrane</keyword>
<keyword evidence="1" id="KW-1003">Cell membrane</keyword>
<keyword evidence="3" id="KW-0645">Protease</keyword>
<keyword evidence="4 8" id="KW-0812">Transmembrane</keyword>
<keyword evidence="5" id="KW-0378">Hydrolase</keyword>
<feature type="transmembrane region" description="Helical" evidence="8">
    <location>
        <begin position="102"/>
        <end position="124"/>
    </location>
</feature>
<feature type="transmembrane region" description="Helical" evidence="8">
    <location>
        <begin position="49"/>
        <end position="67"/>
    </location>
</feature>
<dbReference type="RefSeq" id="WP_249377404.1">
    <property type="nucleotide sequence ID" value="NZ_SNUZ01000018.1"/>
</dbReference>
<keyword evidence="10" id="KW-1185">Reference proteome</keyword>
<dbReference type="EMBL" id="SNUZ01000018">
    <property type="protein sequence ID" value="MCL3788589.1"/>
    <property type="molecule type" value="Genomic_DNA"/>
</dbReference>
<evidence type="ECO:0000256" key="1">
    <source>
        <dbReference type="ARBA" id="ARBA00022475"/>
    </source>
</evidence>
<feature type="transmembrane region" description="Helical" evidence="8">
    <location>
        <begin position="79"/>
        <end position="96"/>
    </location>
</feature>
<evidence type="ECO:0000256" key="3">
    <source>
        <dbReference type="ARBA" id="ARBA00022670"/>
    </source>
</evidence>
<gene>
    <name evidence="9" type="ORF">E2N93_11445</name>
</gene>
<evidence type="ECO:0000313" key="9">
    <source>
        <dbReference type="EMBL" id="MCL3788589.1"/>
    </source>
</evidence>
<keyword evidence="6 8" id="KW-1133">Transmembrane helix</keyword>
<evidence type="ECO:0000313" key="10">
    <source>
        <dbReference type="Proteomes" id="UP001056693"/>
    </source>
</evidence>